<reference evidence="2 3" key="1">
    <citation type="submission" date="2019-10" db="EMBL/GenBank/DDBJ databases">
        <title>Isolation and characterization of Methanoculleus sp. Wushi-C6 from a hot spring well.</title>
        <authorList>
            <person name="Chen S.-C."/>
            <person name="Lan Z.-H."/>
            <person name="You Y.-T."/>
            <person name="Lai M.-C."/>
        </authorList>
    </citation>
    <scope>NUCLEOTIDE SEQUENCE [LARGE SCALE GENOMIC DNA]</scope>
    <source>
        <strain evidence="2 3">Wushi-C6</strain>
    </source>
</reference>
<comment type="caution">
    <text evidence="2">The sequence shown here is derived from an EMBL/GenBank/DDBJ whole genome shotgun (WGS) entry which is preliminary data.</text>
</comment>
<feature type="domain" description="Dienelactone hydrolase" evidence="1">
    <location>
        <begin position="131"/>
        <end position="254"/>
    </location>
</feature>
<keyword evidence="2" id="KW-0378">Hydrolase</keyword>
<evidence type="ECO:0000259" key="1">
    <source>
        <dbReference type="Pfam" id="PF01738"/>
    </source>
</evidence>
<dbReference type="Proteomes" id="UP001281203">
    <property type="component" value="Unassembled WGS sequence"/>
</dbReference>
<dbReference type="EMBL" id="WBKO01000002">
    <property type="protein sequence ID" value="MDV2482125.1"/>
    <property type="molecule type" value="Genomic_DNA"/>
</dbReference>
<dbReference type="GO" id="GO:0016787">
    <property type="term" value="F:hydrolase activity"/>
    <property type="evidence" value="ECO:0007669"/>
    <property type="project" value="UniProtKB-KW"/>
</dbReference>
<dbReference type="InterPro" id="IPR029058">
    <property type="entry name" value="AB_hydrolase_fold"/>
</dbReference>
<evidence type="ECO:0000313" key="3">
    <source>
        <dbReference type="Proteomes" id="UP001281203"/>
    </source>
</evidence>
<dbReference type="Gene3D" id="3.40.50.1820">
    <property type="entry name" value="alpha/beta hydrolase"/>
    <property type="match status" value="1"/>
</dbReference>
<dbReference type="InterPro" id="IPR002925">
    <property type="entry name" value="Dienelactn_hydro"/>
</dbReference>
<dbReference type="PANTHER" id="PTHR22946">
    <property type="entry name" value="DIENELACTONE HYDROLASE DOMAIN-CONTAINING PROTEIN-RELATED"/>
    <property type="match status" value="1"/>
</dbReference>
<dbReference type="SUPFAM" id="SSF53474">
    <property type="entry name" value="alpha/beta-Hydrolases"/>
    <property type="match status" value="1"/>
</dbReference>
<keyword evidence="3" id="KW-1185">Reference proteome</keyword>
<gene>
    <name evidence="2" type="ORF">F8E02_08970</name>
</gene>
<organism evidence="2 3">
    <name type="scientific">Methanoculleus caldifontis</name>
    <dbReference type="NCBI Taxonomy" id="2651577"/>
    <lineage>
        <taxon>Archaea</taxon>
        <taxon>Methanobacteriati</taxon>
        <taxon>Methanobacteriota</taxon>
        <taxon>Stenosarchaea group</taxon>
        <taxon>Methanomicrobia</taxon>
        <taxon>Methanomicrobiales</taxon>
        <taxon>Methanomicrobiaceae</taxon>
        <taxon>Methanoculleus</taxon>
    </lineage>
</organism>
<evidence type="ECO:0000313" key="2">
    <source>
        <dbReference type="EMBL" id="MDV2482125.1"/>
    </source>
</evidence>
<sequence length="279" mass="29784">MYFLLEFGRNPCLRGAGPGLTPARRQVSITAGTDATKEKYARDLLPAMLGTAAVEVETTRVEVRPTDVRRTPRPGEAYDLVEIETDRGTIACHYYEAEGGRNGIVMVGGTGGGFDTPGKELYPRLAKDLRNDRISTLRVRYRHPADLLESTVDTVLGIRYLKSQGVSAVGLVGHSFGGAVVIQAAAGDPAVRAVVAVSTQGAGTGPVAGLAGRAAVLLIHGDADPVIPHRSSEEVYRRTVEPRRLIIYEGAGHVLDEVAESLSVEVKAWLLKHLPGTLV</sequence>
<name>A0ABU3X239_9EURY</name>
<dbReference type="RefSeq" id="WP_317065188.1">
    <property type="nucleotide sequence ID" value="NZ_WBKO01000002.1"/>
</dbReference>
<dbReference type="Pfam" id="PF01738">
    <property type="entry name" value="DLH"/>
    <property type="match status" value="1"/>
</dbReference>
<proteinExistence type="predicted"/>
<dbReference type="InterPro" id="IPR050261">
    <property type="entry name" value="FrsA_esterase"/>
</dbReference>
<dbReference type="PANTHER" id="PTHR22946:SF5">
    <property type="entry name" value="PEPTIDASE S9 PROLYL OLIGOPEPTIDASE CATALYTIC DOMAIN-CONTAINING PROTEIN"/>
    <property type="match status" value="1"/>
</dbReference>
<accession>A0ABU3X239</accession>
<protein>
    <submittedName>
        <fullName evidence="2">Alpha/beta hydrolase</fullName>
    </submittedName>
</protein>